<evidence type="ECO:0000313" key="12">
    <source>
        <dbReference type="Ensembl" id="ENSPLOP00000025201.1"/>
    </source>
</evidence>
<organism evidence="12 13">
    <name type="scientific">Panthera leo</name>
    <name type="common">Lion</name>
    <dbReference type="NCBI Taxonomy" id="9689"/>
    <lineage>
        <taxon>Eukaryota</taxon>
        <taxon>Metazoa</taxon>
        <taxon>Chordata</taxon>
        <taxon>Craniata</taxon>
        <taxon>Vertebrata</taxon>
        <taxon>Euteleostomi</taxon>
        <taxon>Mammalia</taxon>
        <taxon>Eutheria</taxon>
        <taxon>Laurasiatheria</taxon>
        <taxon>Carnivora</taxon>
        <taxon>Feliformia</taxon>
        <taxon>Felidae</taxon>
        <taxon>Pantherinae</taxon>
        <taxon>Panthera</taxon>
    </lineage>
</organism>
<evidence type="ECO:0000256" key="1">
    <source>
        <dbReference type="ARBA" id="ARBA00004651"/>
    </source>
</evidence>
<dbReference type="InterPro" id="IPR004072">
    <property type="entry name" value="Vmron_rcpt_1"/>
</dbReference>
<dbReference type="GO" id="GO:0019236">
    <property type="term" value="P:response to pheromone"/>
    <property type="evidence" value="ECO:0007669"/>
    <property type="project" value="UniProtKB-KW"/>
</dbReference>
<evidence type="ECO:0000256" key="5">
    <source>
        <dbReference type="ARBA" id="ARBA00022692"/>
    </source>
</evidence>
<dbReference type="Pfam" id="PF03402">
    <property type="entry name" value="V1R"/>
    <property type="match status" value="1"/>
</dbReference>
<keyword evidence="5 11" id="KW-0812">Transmembrane</keyword>
<keyword evidence="7 11" id="KW-0297">G-protein coupled receptor</keyword>
<comment type="caution">
    <text evidence="11">Lacks conserved residue(s) required for the propagation of feature annotation.</text>
</comment>
<feature type="transmembrane region" description="Helical" evidence="11">
    <location>
        <begin position="277"/>
        <end position="295"/>
    </location>
</feature>
<proteinExistence type="inferred from homology"/>
<evidence type="ECO:0000256" key="7">
    <source>
        <dbReference type="ARBA" id="ARBA00023040"/>
    </source>
</evidence>
<keyword evidence="4 11" id="KW-0589">Pheromone response</keyword>
<dbReference type="AlphaFoldDB" id="A0A8C8Y024"/>
<evidence type="ECO:0000256" key="9">
    <source>
        <dbReference type="ARBA" id="ARBA00023170"/>
    </source>
</evidence>
<dbReference type="GO" id="GO:0005886">
    <property type="term" value="C:plasma membrane"/>
    <property type="evidence" value="ECO:0007669"/>
    <property type="project" value="UniProtKB-SubCell"/>
</dbReference>
<keyword evidence="13" id="KW-1185">Reference proteome</keyword>
<dbReference type="SUPFAM" id="SSF81321">
    <property type="entry name" value="Family A G protein-coupled receptor-like"/>
    <property type="match status" value="1"/>
</dbReference>
<reference evidence="12" key="1">
    <citation type="submission" date="2025-08" db="UniProtKB">
        <authorList>
            <consortium name="Ensembl"/>
        </authorList>
    </citation>
    <scope>IDENTIFICATION</scope>
</reference>
<comment type="subcellular location">
    <subcellularLocation>
        <location evidence="1 11">Cell membrane</location>
        <topology evidence="1 11">Multi-pass membrane protein</topology>
    </subcellularLocation>
</comment>
<accession>A0A8C8Y024</accession>
<evidence type="ECO:0000256" key="8">
    <source>
        <dbReference type="ARBA" id="ARBA00023136"/>
    </source>
</evidence>
<dbReference type="GeneTree" id="ENSGT00960000186612"/>
<evidence type="ECO:0000256" key="2">
    <source>
        <dbReference type="ARBA" id="ARBA00010663"/>
    </source>
</evidence>
<protein>
    <recommendedName>
        <fullName evidence="11">Vomeronasal type-1 receptor</fullName>
    </recommendedName>
</protein>
<evidence type="ECO:0000256" key="11">
    <source>
        <dbReference type="RuleBase" id="RU364061"/>
    </source>
</evidence>
<evidence type="ECO:0000256" key="4">
    <source>
        <dbReference type="ARBA" id="ARBA00022507"/>
    </source>
</evidence>
<dbReference type="PANTHER" id="PTHR24062">
    <property type="entry name" value="VOMERONASAL TYPE-1 RECEPTOR"/>
    <property type="match status" value="1"/>
</dbReference>
<keyword evidence="9 11" id="KW-0675">Receptor</keyword>
<keyword evidence="6 11" id="KW-1133">Transmembrane helix</keyword>
<evidence type="ECO:0000256" key="6">
    <source>
        <dbReference type="ARBA" id="ARBA00022989"/>
    </source>
</evidence>
<dbReference type="OMA" id="MWNIFML"/>
<keyword evidence="10 11" id="KW-0807">Transducer</keyword>
<comment type="similarity">
    <text evidence="2 11">Belongs to the G-protein coupled receptor 1 family.</text>
</comment>
<reference evidence="12" key="2">
    <citation type="submission" date="2025-09" db="UniProtKB">
        <authorList>
            <consortium name="Ensembl"/>
        </authorList>
    </citation>
    <scope>IDENTIFICATION</scope>
</reference>
<evidence type="ECO:0000313" key="13">
    <source>
        <dbReference type="Proteomes" id="UP000694399"/>
    </source>
</evidence>
<dbReference type="Ensembl" id="ENSPLOT00000027820.1">
    <property type="protein sequence ID" value="ENSPLOP00000025201.1"/>
    <property type="gene ID" value="ENSPLOG00000018442.1"/>
</dbReference>
<evidence type="ECO:0000256" key="3">
    <source>
        <dbReference type="ARBA" id="ARBA00022475"/>
    </source>
</evidence>
<dbReference type="GO" id="GO:0016503">
    <property type="term" value="F:pheromone receptor activity"/>
    <property type="evidence" value="ECO:0007669"/>
    <property type="project" value="InterPro"/>
</dbReference>
<dbReference type="Proteomes" id="UP000694399">
    <property type="component" value="Unassembled WGS sequence"/>
</dbReference>
<feature type="transmembrane region" description="Helical" evidence="11">
    <location>
        <begin position="241"/>
        <end position="265"/>
    </location>
</feature>
<keyword evidence="3 11" id="KW-1003">Cell membrane</keyword>
<evidence type="ECO:0000256" key="10">
    <source>
        <dbReference type="ARBA" id="ARBA00023224"/>
    </source>
</evidence>
<feature type="transmembrane region" description="Helical" evidence="11">
    <location>
        <begin position="209"/>
        <end position="229"/>
    </location>
</feature>
<sequence length="340" mass="39003">RTKYLKLKLRIKKKTIFLFNWRNLGVLITFQTGIGRLGDFLLFVVYLHVASIRPHQKKPLDAILVHLTLADVTTATFRGVPYITSSFGVRDVLEAVQNICKAVLCIHRVARGLCICAASLLSTFQALMISPAGSRWAWLKSKIYAQILPLLVYSWASKVPINTWVIISTVVTGNSAGVGPVYSPKFCKTRRFAYHQAMLLRTVMFMQDFFFLFLMIWTSFYMVTVLFRHHKTALRIHATRVALLLVSCFVFFYGANTCLSIYMGSFYEKNLMPERESITSFLSFCYPMVCALMLIKYGNRVSRYACAFSNMIIFPCSQLGFLLHLKNTDKNRFNCKRTRC</sequence>
<keyword evidence="8 11" id="KW-0472">Membrane</keyword>
<name>A0A8C8Y024_PANLE</name>